<comment type="similarity">
    <text evidence="1">Belongs to the peptidase C40 family.</text>
</comment>
<evidence type="ECO:0000256" key="3">
    <source>
        <dbReference type="ARBA" id="ARBA00022801"/>
    </source>
</evidence>
<feature type="compositionally biased region" description="Basic and acidic residues" evidence="5">
    <location>
        <begin position="277"/>
        <end position="288"/>
    </location>
</feature>
<feature type="domain" description="NlpC/P60" evidence="7">
    <location>
        <begin position="334"/>
        <end position="455"/>
    </location>
</feature>
<dbReference type="GO" id="GO:0008234">
    <property type="term" value="F:cysteine-type peptidase activity"/>
    <property type="evidence" value="ECO:0007669"/>
    <property type="project" value="UniProtKB-KW"/>
</dbReference>
<dbReference type="InterPro" id="IPR000064">
    <property type="entry name" value="NLP_P60_dom"/>
</dbReference>
<gene>
    <name evidence="8" type="ORF">EDD66_11924</name>
</gene>
<evidence type="ECO:0000256" key="1">
    <source>
        <dbReference type="ARBA" id="ARBA00007074"/>
    </source>
</evidence>
<evidence type="ECO:0000256" key="4">
    <source>
        <dbReference type="ARBA" id="ARBA00022807"/>
    </source>
</evidence>
<evidence type="ECO:0000313" key="9">
    <source>
        <dbReference type="Proteomes" id="UP000273083"/>
    </source>
</evidence>
<evidence type="ECO:0000313" key="8">
    <source>
        <dbReference type="EMBL" id="ROR21914.1"/>
    </source>
</evidence>
<dbReference type="InterPro" id="IPR051202">
    <property type="entry name" value="Peptidase_C40"/>
</dbReference>
<evidence type="ECO:0000259" key="7">
    <source>
        <dbReference type="PROSITE" id="PS51935"/>
    </source>
</evidence>
<dbReference type="GO" id="GO:0006508">
    <property type="term" value="P:proteolysis"/>
    <property type="evidence" value="ECO:0007669"/>
    <property type="project" value="UniProtKB-KW"/>
</dbReference>
<keyword evidence="4" id="KW-0788">Thiol protease</keyword>
<organism evidence="8 9">
    <name type="scientific">Mobilisporobacter senegalensis</name>
    <dbReference type="NCBI Taxonomy" id="1329262"/>
    <lineage>
        <taxon>Bacteria</taxon>
        <taxon>Bacillati</taxon>
        <taxon>Bacillota</taxon>
        <taxon>Clostridia</taxon>
        <taxon>Lachnospirales</taxon>
        <taxon>Lachnospiraceae</taxon>
        <taxon>Mobilisporobacter</taxon>
    </lineage>
</organism>
<dbReference type="Gene3D" id="2.30.30.40">
    <property type="entry name" value="SH3 Domains"/>
    <property type="match status" value="2"/>
</dbReference>
<dbReference type="SUPFAM" id="SSF54001">
    <property type="entry name" value="Cysteine proteinases"/>
    <property type="match status" value="1"/>
</dbReference>
<keyword evidence="3 8" id="KW-0378">Hydrolase</keyword>
<proteinExistence type="inferred from homology"/>
<dbReference type="InterPro" id="IPR038765">
    <property type="entry name" value="Papain-like_cys_pep_sf"/>
</dbReference>
<dbReference type="PANTHER" id="PTHR47053:SF1">
    <property type="entry name" value="MUREIN DD-ENDOPEPTIDASE MEPH-RELATED"/>
    <property type="match status" value="1"/>
</dbReference>
<comment type="caution">
    <text evidence="8">The sequence shown here is derived from an EMBL/GenBank/DDBJ whole genome shotgun (WGS) entry which is preliminary data.</text>
</comment>
<dbReference type="InterPro" id="IPR003646">
    <property type="entry name" value="SH3-like_bac-type"/>
</dbReference>
<dbReference type="Proteomes" id="UP000273083">
    <property type="component" value="Unassembled WGS sequence"/>
</dbReference>
<evidence type="ECO:0000256" key="2">
    <source>
        <dbReference type="ARBA" id="ARBA00022670"/>
    </source>
</evidence>
<dbReference type="PROSITE" id="PS51781">
    <property type="entry name" value="SH3B"/>
    <property type="match status" value="1"/>
</dbReference>
<dbReference type="PROSITE" id="PS51935">
    <property type="entry name" value="NLPC_P60"/>
    <property type="match status" value="1"/>
</dbReference>
<name>A0A3N1X557_9FIRM</name>
<dbReference type="SMART" id="SM00287">
    <property type="entry name" value="SH3b"/>
    <property type="match status" value="2"/>
</dbReference>
<sequence length="455" mass="49518">MIYSKRIKTTMCLAATITAFLTVDFNIVDAVSLSTEKGIAGIAVSLDKFYNANNDTTLASVNVQTDAEVNTLNALSLNTGITEEATTFEVPVVEEEAAAKEIVVEEQVEEKVEETSQYDNTGISIADNYVNIRKEANTDSKVLGKLYKGSAATIIKRDGEWVKIKSGKVTGYINSEFLAIGFDAEELVDKYATKLATVNTTTLKVRKAKSIESECLTMIPEGEVYEVIKEYDKWVKISIDDNEEDSLKGYVSKDFVNIDVEFKKAISIKEEQEQLEREEAARKAEQEQLQRLQNQSRSNNTSSSKSNTSSRNNSSNKPSNTGKSVTIADDPKGSGSGSEIASYALKFVGNPYVYGGTSLTNGTDCSGFTQAVYRSYGYSIPRDSRSQAAGAGKKVDLGSLRAGDLVFYTGSSGSVNHVALYIGGGQVVHASSPRTGIKVSKVNYRSPYMARRVIN</sequence>
<dbReference type="Gene3D" id="3.90.1720.10">
    <property type="entry name" value="endopeptidase domain like (from Nostoc punctiforme)"/>
    <property type="match status" value="1"/>
</dbReference>
<accession>A0A3N1X557</accession>
<dbReference type="PANTHER" id="PTHR47053">
    <property type="entry name" value="MUREIN DD-ENDOPEPTIDASE MEPH-RELATED"/>
    <property type="match status" value="1"/>
</dbReference>
<feature type="domain" description="SH3b" evidence="6">
    <location>
        <begin position="119"/>
        <end position="182"/>
    </location>
</feature>
<dbReference type="RefSeq" id="WP_123610972.1">
    <property type="nucleotide sequence ID" value="NZ_RJVG01000019.1"/>
</dbReference>
<dbReference type="OrthoDB" id="9808890at2"/>
<dbReference type="EMBL" id="RJVG01000019">
    <property type="protein sequence ID" value="ROR21914.1"/>
    <property type="molecule type" value="Genomic_DNA"/>
</dbReference>
<feature type="compositionally biased region" description="Low complexity" evidence="5">
    <location>
        <begin position="289"/>
        <end position="320"/>
    </location>
</feature>
<feature type="region of interest" description="Disordered" evidence="5">
    <location>
        <begin position="277"/>
        <end position="334"/>
    </location>
</feature>
<reference evidence="8 9" key="1">
    <citation type="submission" date="2018-11" db="EMBL/GenBank/DDBJ databases">
        <title>Genomic Encyclopedia of Type Strains, Phase IV (KMG-IV): sequencing the most valuable type-strain genomes for metagenomic binning, comparative biology and taxonomic classification.</title>
        <authorList>
            <person name="Goeker M."/>
        </authorList>
    </citation>
    <scope>NUCLEOTIDE SEQUENCE [LARGE SCALE GENOMIC DNA]</scope>
    <source>
        <strain evidence="8 9">DSM 26537</strain>
    </source>
</reference>
<dbReference type="AlphaFoldDB" id="A0A3N1X557"/>
<dbReference type="Pfam" id="PF00877">
    <property type="entry name" value="NLPC_P60"/>
    <property type="match status" value="1"/>
</dbReference>
<evidence type="ECO:0000256" key="5">
    <source>
        <dbReference type="SAM" id="MobiDB-lite"/>
    </source>
</evidence>
<dbReference type="Pfam" id="PF08239">
    <property type="entry name" value="SH3_3"/>
    <property type="match status" value="2"/>
</dbReference>
<protein>
    <submittedName>
        <fullName evidence="8">Cell wall-associated NlpC family hydrolase</fullName>
    </submittedName>
</protein>
<keyword evidence="9" id="KW-1185">Reference proteome</keyword>
<evidence type="ECO:0000259" key="6">
    <source>
        <dbReference type="PROSITE" id="PS51781"/>
    </source>
</evidence>
<keyword evidence="2" id="KW-0645">Protease</keyword>